<feature type="region of interest" description="Disordered" evidence="1">
    <location>
        <begin position="1"/>
        <end position="25"/>
    </location>
</feature>
<dbReference type="OrthoDB" id="6265343at2759"/>
<dbReference type="InterPro" id="IPR036910">
    <property type="entry name" value="HMG_box_dom_sf"/>
</dbReference>
<dbReference type="WBParaSite" id="TASK_0000716001-mRNA-1">
    <property type="protein sequence ID" value="TASK_0000716001-mRNA-1"/>
    <property type="gene ID" value="TASK_0000716001"/>
</dbReference>
<evidence type="ECO:0000313" key="3">
    <source>
        <dbReference type="Proteomes" id="UP000282613"/>
    </source>
</evidence>
<evidence type="ECO:0000313" key="2">
    <source>
        <dbReference type="EMBL" id="VDK37959.1"/>
    </source>
</evidence>
<reference evidence="2 3" key="2">
    <citation type="submission" date="2018-11" db="EMBL/GenBank/DDBJ databases">
        <authorList>
            <consortium name="Pathogen Informatics"/>
        </authorList>
    </citation>
    <scope>NUCLEOTIDE SEQUENCE [LARGE SCALE GENOMIC DNA]</scope>
</reference>
<dbReference type="EMBL" id="UYRS01018582">
    <property type="protein sequence ID" value="VDK37959.1"/>
    <property type="molecule type" value="Genomic_DNA"/>
</dbReference>
<proteinExistence type="predicted"/>
<organism evidence="4">
    <name type="scientific">Taenia asiatica</name>
    <name type="common">Asian tapeworm</name>
    <dbReference type="NCBI Taxonomy" id="60517"/>
    <lineage>
        <taxon>Eukaryota</taxon>
        <taxon>Metazoa</taxon>
        <taxon>Spiralia</taxon>
        <taxon>Lophotrochozoa</taxon>
        <taxon>Platyhelminthes</taxon>
        <taxon>Cestoda</taxon>
        <taxon>Eucestoda</taxon>
        <taxon>Cyclophyllidea</taxon>
        <taxon>Taeniidae</taxon>
        <taxon>Taenia</taxon>
    </lineage>
</organism>
<gene>
    <name evidence="2" type="ORF">TASK_LOCUS7161</name>
</gene>
<name>A0A0R3W9M1_TAEAS</name>
<feature type="compositionally biased region" description="Polar residues" evidence="1">
    <location>
        <begin position="15"/>
        <end position="24"/>
    </location>
</feature>
<keyword evidence="3" id="KW-1185">Reference proteome</keyword>
<feature type="compositionally biased region" description="Basic and acidic residues" evidence="1">
    <location>
        <begin position="1"/>
        <end position="13"/>
    </location>
</feature>
<evidence type="ECO:0000313" key="4">
    <source>
        <dbReference type="WBParaSite" id="TASK_0000716001-mRNA-1"/>
    </source>
</evidence>
<dbReference type="SUPFAM" id="SSF47095">
    <property type="entry name" value="HMG-box"/>
    <property type="match status" value="1"/>
</dbReference>
<dbReference type="AlphaFoldDB" id="A0A0R3W9M1"/>
<reference evidence="4" key="1">
    <citation type="submission" date="2017-02" db="UniProtKB">
        <authorList>
            <consortium name="WormBaseParasite"/>
        </authorList>
    </citation>
    <scope>IDENTIFICATION</scope>
</reference>
<dbReference type="Gene3D" id="1.10.30.10">
    <property type="entry name" value="High mobility group box domain"/>
    <property type="match status" value="1"/>
</dbReference>
<accession>A0A0R3W9M1</accession>
<sequence length="211" mass="22888">MLKSEAKEGKGQEAKSPSPSTVNPRSVEMLDGFVKRLTSVNEMLALSVAQLSVLVDFELQGLRQIYAELGMPQMPDSTSADEWLLAIHNGAFPFDLRGGNNDTSNAAQGVNRADEAEVKVEEETQVRSAHESTSPIAPILLSSPPPQKAVDAFAFFVQHVGATLRRDHKSALRGDVTEAWLEAKLATKWTSLSADEKIAWQRAAESASRAS</sequence>
<dbReference type="Proteomes" id="UP000282613">
    <property type="component" value="Unassembled WGS sequence"/>
</dbReference>
<evidence type="ECO:0000256" key="1">
    <source>
        <dbReference type="SAM" id="MobiDB-lite"/>
    </source>
</evidence>
<protein>
    <submittedName>
        <fullName evidence="4">HMG box domain-containing protein</fullName>
    </submittedName>
</protein>